<feature type="domain" description="PurE" evidence="1">
    <location>
        <begin position="120"/>
        <end position="252"/>
    </location>
</feature>
<dbReference type="AlphaFoldDB" id="A0A6N7PIJ9"/>
<dbReference type="PANTHER" id="PTHR43064">
    <property type="entry name" value="PHOSPHORIBOSYLAMINOIMIDAZOLE CARBOXYLASE-RELATED"/>
    <property type="match status" value="1"/>
</dbReference>
<dbReference type="InterPro" id="IPR039476">
    <property type="entry name" value="P2CMN_synthase_LarB"/>
</dbReference>
<dbReference type="PANTHER" id="PTHR43064:SF1">
    <property type="entry name" value="SLL1489 PROTEIN"/>
    <property type="match status" value="1"/>
</dbReference>
<proteinExistence type="predicted"/>
<dbReference type="GO" id="GO:0006189">
    <property type="term" value="P:'de novo' IMP biosynthetic process"/>
    <property type="evidence" value="ECO:0007669"/>
    <property type="project" value="InterPro"/>
</dbReference>
<dbReference type="InterPro" id="IPR000031">
    <property type="entry name" value="PurE_dom"/>
</dbReference>
<dbReference type="OrthoDB" id="9782511at2"/>
<dbReference type="EMBL" id="WJIE01000002">
    <property type="protein sequence ID" value="MRG91942.1"/>
    <property type="molecule type" value="Genomic_DNA"/>
</dbReference>
<comment type="caution">
    <text evidence="2">The sequence shown here is derived from an EMBL/GenBank/DDBJ whole genome shotgun (WGS) entry which is preliminary data.</text>
</comment>
<evidence type="ECO:0000313" key="3">
    <source>
        <dbReference type="Proteomes" id="UP000440224"/>
    </source>
</evidence>
<sequence>MDPRRVEELLEQVRRGDVTVEQGVEALKNLPFRDLGFATVDHHRALRQGVPEVIFGEGKSGEQIAGIAAEMVRAGTNVLVTRIDAEKAAIVGQRVPSFRYAPLARTGSVELTPPAKRPCAPVAVVTAGTSDNEVAEEAAETLSALGLEPMRIYDIGVAGIHRLLHRVEDLRRASAAIVCAGMEGALPSVVGGMVSTPVVAVPTAVGYGTSLGGFTALFAMLTSCASGVAVVNIGNGFGAAMVVHRMMPKTTQATEQPHKAG</sequence>
<evidence type="ECO:0000313" key="2">
    <source>
        <dbReference type="EMBL" id="MRG91942.1"/>
    </source>
</evidence>
<dbReference type="RefSeq" id="WP_153818790.1">
    <property type="nucleotide sequence ID" value="NZ_WJIE01000002.1"/>
</dbReference>
<protein>
    <submittedName>
        <fullName evidence="2">Nickel pincer cofactor biosynthesis protein LarB</fullName>
    </submittedName>
</protein>
<dbReference type="Proteomes" id="UP000440224">
    <property type="component" value="Unassembled WGS sequence"/>
</dbReference>
<evidence type="ECO:0000259" key="1">
    <source>
        <dbReference type="SMART" id="SM01001"/>
    </source>
</evidence>
<dbReference type="SUPFAM" id="SSF52255">
    <property type="entry name" value="N5-CAIR mutase (phosphoribosylaminoimidazole carboxylase, PurE)"/>
    <property type="match status" value="1"/>
</dbReference>
<dbReference type="GO" id="GO:0016787">
    <property type="term" value="F:hydrolase activity"/>
    <property type="evidence" value="ECO:0007669"/>
    <property type="project" value="InterPro"/>
</dbReference>
<dbReference type="NCBIfam" id="NF033503">
    <property type="entry name" value="LarB"/>
    <property type="match status" value="1"/>
</dbReference>
<organism evidence="2 3">
    <name type="scientific">Polyangium spumosum</name>
    <dbReference type="NCBI Taxonomy" id="889282"/>
    <lineage>
        <taxon>Bacteria</taxon>
        <taxon>Pseudomonadati</taxon>
        <taxon>Myxococcota</taxon>
        <taxon>Polyangia</taxon>
        <taxon>Polyangiales</taxon>
        <taxon>Polyangiaceae</taxon>
        <taxon>Polyangium</taxon>
    </lineage>
</organism>
<accession>A0A6N7PIJ9</accession>
<keyword evidence="3" id="KW-1185">Reference proteome</keyword>
<dbReference type="SMART" id="SM01001">
    <property type="entry name" value="AIRC"/>
    <property type="match status" value="1"/>
</dbReference>
<dbReference type="Gene3D" id="3.40.50.1970">
    <property type="match status" value="1"/>
</dbReference>
<dbReference type="Pfam" id="PF00731">
    <property type="entry name" value="AIRC"/>
    <property type="match status" value="1"/>
</dbReference>
<reference evidence="2 3" key="1">
    <citation type="submission" date="2019-10" db="EMBL/GenBank/DDBJ databases">
        <title>A soil myxobacterium in the family Polyangiaceae.</title>
        <authorList>
            <person name="Li Y."/>
            <person name="Wang J."/>
        </authorList>
    </citation>
    <scope>NUCLEOTIDE SEQUENCE [LARGE SCALE GENOMIC DNA]</scope>
    <source>
        <strain evidence="2 3">DSM 14734</strain>
    </source>
</reference>
<gene>
    <name evidence="2" type="primary">larB</name>
    <name evidence="2" type="ORF">GF068_08390</name>
</gene>
<name>A0A6N7PIJ9_9BACT</name>